<dbReference type="EMBL" id="CP011974">
    <property type="protein sequence ID" value="AKO92022.1"/>
    <property type="molecule type" value="Genomic_DNA"/>
</dbReference>
<keyword evidence="2" id="KW-1185">Reference proteome</keyword>
<organism evidence="1 2">
    <name type="scientific">Priestia filamentosa</name>
    <dbReference type="NCBI Taxonomy" id="1402861"/>
    <lineage>
        <taxon>Bacteria</taxon>
        <taxon>Bacillati</taxon>
        <taxon>Bacillota</taxon>
        <taxon>Bacilli</taxon>
        <taxon>Bacillales</taxon>
        <taxon>Bacillaceae</taxon>
        <taxon>Priestia</taxon>
    </lineage>
</organism>
<proteinExistence type="predicted"/>
<reference evidence="2" key="2">
    <citation type="submission" date="2015-06" db="EMBL/GenBank/DDBJ databases">
        <title>Genome Sequence of Bacillus endophyticus and Analysis of its Companion Mechanism in the Ketogulonigenium vulgare-Bacillus strain Consortium.</title>
        <authorList>
            <person name="Jia N."/>
            <person name="Du J."/>
            <person name="Ding M.-Z."/>
            <person name="Gao F."/>
            <person name="Yuan Y.-J."/>
        </authorList>
    </citation>
    <scope>NUCLEOTIDE SEQUENCE [LARGE SCALE GENOMIC DNA]</scope>
    <source>
        <strain evidence="2">Hbe603</strain>
    </source>
</reference>
<accession>A0A0H4KD24</accession>
<dbReference type="KEGG" id="beo:BEH_07850"/>
<dbReference type="OrthoDB" id="3035112at2"/>
<reference evidence="1 2" key="1">
    <citation type="journal article" date="2015" name="PLoS ONE">
        <title>Genome Sequence of Bacillus endophyticus and Analysis of Its Companion Mechanism in the Ketogulonigenium vulgare-Bacillus Strain Consortium.</title>
        <authorList>
            <person name="Jia N."/>
            <person name="Du J."/>
            <person name="Ding M.Z."/>
            <person name="Gao F."/>
            <person name="Yuan Y.J."/>
        </authorList>
    </citation>
    <scope>NUCLEOTIDE SEQUENCE [LARGE SCALE GENOMIC DNA]</scope>
    <source>
        <strain evidence="1 2">Hbe603</strain>
    </source>
</reference>
<dbReference type="Proteomes" id="UP000036202">
    <property type="component" value="Chromosome"/>
</dbReference>
<sequence>MTNQTATCYHCKEKVMKLEAVKEDITKPEAKRKSFRYIHKNCYEKYQESQKETEEKMKDWKDWDELYQYVKYEIFHYEKKMSLSRQVVGRLQGLRSGNYGFKRNQKVLLSDEGYPYKVILLTFKIKKVDIINAISDRSKFKSKEDGWNYAMAIVSNNINNVYLRLREREESNRRVEEVKLENHDVHTEFKNKTKIHKNKVANKLSHLF</sequence>
<protein>
    <submittedName>
        <fullName evidence="1">Uncharacterized protein</fullName>
    </submittedName>
</protein>
<dbReference type="PATRIC" id="fig|135735.6.peg.1609"/>
<evidence type="ECO:0000313" key="1">
    <source>
        <dbReference type="EMBL" id="AKO92022.1"/>
    </source>
</evidence>
<evidence type="ECO:0000313" key="2">
    <source>
        <dbReference type="Proteomes" id="UP000036202"/>
    </source>
</evidence>
<dbReference type="RefSeq" id="WP_046216983.1">
    <property type="nucleotide sequence ID" value="NZ_CP011974.1"/>
</dbReference>
<dbReference type="AlphaFoldDB" id="A0A0H4KD24"/>
<gene>
    <name evidence="1" type="ORF">BEH_07850</name>
</gene>
<name>A0A0H4KD24_9BACI</name>